<feature type="region of interest" description="Disordered" evidence="4">
    <location>
        <begin position="322"/>
        <end position="341"/>
    </location>
</feature>
<evidence type="ECO:0000256" key="1">
    <source>
        <dbReference type="ARBA" id="ARBA00022737"/>
    </source>
</evidence>
<evidence type="ECO:0000256" key="4">
    <source>
        <dbReference type="SAM" id="MobiDB-lite"/>
    </source>
</evidence>
<gene>
    <name evidence="5" type="ORF">D5018_09545</name>
</gene>
<feature type="repeat" description="ANK" evidence="3">
    <location>
        <begin position="129"/>
        <end position="161"/>
    </location>
</feature>
<dbReference type="RefSeq" id="WP_121838777.1">
    <property type="nucleotide sequence ID" value="NZ_ML014773.1"/>
</dbReference>
<dbReference type="PANTHER" id="PTHR24126">
    <property type="entry name" value="ANKYRIN REPEAT, PH AND SEC7 DOMAIN CONTAINING PROTEIN SECG-RELATED"/>
    <property type="match status" value="1"/>
</dbReference>
<dbReference type="Gene3D" id="1.25.40.20">
    <property type="entry name" value="Ankyrin repeat-containing domain"/>
    <property type="match status" value="1"/>
</dbReference>
<proteinExistence type="predicted"/>
<evidence type="ECO:0000256" key="2">
    <source>
        <dbReference type="ARBA" id="ARBA00023043"/>
    </source>
</evidence>
<feature type="region of interest" description="Disordered" evidence="4">
    <location>
        <begin position="252"/>
        <end position="313"/>
    </location>
</feature>
<dbReference type="SMART" id="SM00248">
    <property type="entry name" value="ANK"/>
    <property type="match status" value="3"/>
</dbReference>
<organism evidence="5 6">
    <name type="scientific">Parashewanella curva</name>
    <dbReference type="NCBI Taxonomy" id="2338552"/>
    <lineage>
        <taxon>Bacteria</taxon>
        <taxon>Pseudomonadati</taxon>
        <taxon>Pseudomonadota</taxon>
        <taxon>Gammaproteobacteria</taxon>
        <taxon>Alteromonadales</taxon>
        <taxon>Shewanellaceae</taxon>
        <taxon>Parashewanella</taxon>
    </lineage>
</organism>
<feature type="compositionally biased region" description="Low complexity" evidence="4">
    <location>
        <begin position="299"/>
        <end position="311"/>
    </location>
</feature>
<evidence type="ECO:0000313" key="5">
    <source>
        <dbReference type="EMBL" id="RLV59916.1"/>
    </source>
</evidence>
<dbReference type="Pfam" id="PF12796">
    <property type="entry name" value="Ank_2"/>
    <property type="match status" value="1"/>
</dbReference>
<dbReference type="PANTHER" id="PTHR24126:SF14">
    <property type="entry name" value="ANK_REP_REGION DOMAIN-CONTAINING PROTEIN"/>
    <property type="match status" value="1"/>
</dbReference>
<reference evidence="5 6" key="1">
    <citation type="submission" date="2018-09" db="EMBL/GenBank/DDBJ databases">
        <title>Phylogeny of the Shewanellaceae, and recommendation for two new genera, Pseudoshewanella and Parashewanella.</title>
        <authorList>
            <person name="Wang G."/>
        </authorList>
    </citation>
    <scope>NUCLEOTIDE SEQUENCE [LARGE SCALE GENOMIC DNA]</scope>
    <source>
        <strain evidence="5 6">C51</strain>
    </source>
</reference>
<sequence>MSAASIPTFDLQYVLINGCQFVHSDDLTKIAHNTHNSSKFIQVKANGLTETYTVRARQQSMVCYNWWLASKGVFSFSVDEEHYKVLSTIEDRLNNSIFLINLIAKDKINEVFDMFRKGVNLDVFAPDSHFQTPLYAAVHKENTEIVKKLLVDGASVNTEGMKGQKTPLHIAAYKGNTEIVTLLLEYNADPYALDNDNNTPLIIARNRGHSEIVVMLEKTLNDRSPFPVSCVSESDHDDKEDEWLDISKLDIQESQNSTESIEEECSVKNESKQMEKQQENLESQEKEEPVIVDTEPQDSQSQESSTFPSSQAMVICEKNQFSLDNPLYQDDPDIPEKTSSL</sequence>
<keyword evidence="6" id="KW-1185">Reference proteome</keyword>
<name>A0A3L8PX08_9GAMM</name>
<keyword evidence="2 3" id="KW-0040">ANK repeat</keyword>
<accession>A0A3L8PX08</accession>
<dbReference type="EMBL" id="QZEI01000024">
    <property type="protein sequence ID" value="RLV59916.1"/>
    <property type="molecule type" value="Genomic_DNA"/>
</dbReference>
<protein>
    <submittedName>
        <fullName evidence="5">Ankyrin repeat domain-containing protein</fullName>
    </submittedName>
</protein>
<dbReference type="PROSITE" id="PS50297">
    <property type="entry name" value="ANK_REP_REGION"/>
    <property type="match status" value="2"/>
</dbReference>
<dbReference type="PROSITE" id="PS50088">
    <property type="entry name" value="ANK_REPEAT"/>
    <property type="match status" value="2"/>
</dbReference>
<comment type="caution">
    <text evidence="5">The sequence shown here is derived from an EMBL/GenBank/DDBJ whole genome shotgun (WGS) entry which is preliminary data.</text>
</comment>
<feature type="compositionally biased region" description="Basic and acidic residues" evidence="4">
    <location>
        <begin position="265"/>
        <end position="289"/>
    </location>
</feature>
<dbReference type="SUPFAM" id="SSF48403">
    <property type="entry name" value="Ankyrin repeat"/>
    <property type="match status" value="1"/>
</dbReference>
<dbReference type="InterPro" id="IPR002110">
    <property type="entry name" value="Ankyrin_rpt"/>
</dbReference>
<evidence type="ECO:0000256" key="3">
    <source>
        <dbReference type="PROSITE-ProRule" id="PRU00023"/>
    </source>
</evidence>
<dbReference type="AlphaFoldDB" id="A0A3L8PX08"/>
<evidence type="ECO:0000313" key="6">
    <source>
        <dbReference type="Proteomes" id="UP000281474"/>
    </source>
</evidence>
<dbReference type="InterPro" id="IPR036770">
    <property type="entry name" value="Ankyrin_rpt-contain_sf"/>
</dbReference>
<feature type="repeat" description="ANK" evidence="3">
    <location>
        <begin position="163"/>
        <end position="195"/>
    </location>
</feature>
<dbReference type="OrthoDB" id="307920at2"/>
<dbReference type="Proteomes" id="UP000281474">
    <property type="component" value="Unassembled WGS sequence"/>
</dbReference>
<keyword evidence="1" id="KW-0677">Repeat</keyword>